<dbReference type="InterPro" id="IPR011020">
    <property type="entry name" value="HTTM-like"/>
</dbReference>
<feature type="transmembrane region" description="Helical" evidence="5">
    <location>
        <begin position="426"/>
        <end position="445"/>
    </location>
</feature>
<keyword evidence="8" id="KW-1185">Reference proteome</keyword>
<dbReference type="GO" id="GO:0012505">
    <property type="term" value="C:endomembrane system"/>
    <property type="evidence" value="ECO:0007669"/>
    <property type="project" value="UniProtKB-SubCell"/>
</dbReference>
<keyword evidence="4 5" id="KW-0472">Membrane</keyword>
<dbReference type="PANTHER" id="PTHR39535">
    <property type="entry name" value="SPORULATION-DELAYING PROTEIN SDPB"/>
    <property type="match status" value="1"/>
</dbReference>
<comment type="subcellular location">
    <subcellularLocation>
        <location evidence="1">Endomembrane system</location>
        <topology evidence="1">Multi-pass membrane protein</topology>
    </subcellularLocation>
</comment>
<dbReference type="AlphaFoldDB" id="A0AAW9QR98"/>
<dbReference type="SMART" id="SM00752">
    <property type="entry name" value="HTTM"/>
    <property type="match status" value="1"/>
</dbReference>
<name>A0AAW9QR98_9CHRO</name>
<feature type="transmembrane region" description="Helical" evidence="5">
    <location>
        <begin position="254"/>
        <end position="276"/>
    </location>
</feature>
<dbReference type="RefSeq" id="WP_332867056.1">
    <property type="nucleotide sequence ID" value="NZ_JBAFSM010000052.1"/>
</dbReference>
<feature type="domain" description="HTTM-like" evidence="6">
    <location>
        <begin position="12"/>
        <end position="289"/>
    </location>
</feature>
<dbReference type="EMBL" id="JBAFSM010000052">
    <property type="protein sequence ID" value="MEG3439573.1"/>
    <property type="molecule type" value="Genomic_DNA"/>
</dbReference>
<evidence type="ECO:0000256" key="3">
    <source>
        <dbReference type="ARBA" id="ARBA00022989"/>
    </source>
</evidence>
<feature type="transmembrane region" description="Helical" evidence="5">
    <location>
        <begin position="368"/>
        <end position="386"/>
    </location>
</feature>
<gene>
    <name evidence="7" type="ORF">V0288_20765</name>
</gene>
<dbReference type="Proteomes" id="UP001328733">
    <property type="component" value="Unassembled WGS sequence"/>
</dbReference>
<keyword evidence="3 5" id="KW-1133">Transmembrane helix</keyword>
<evidence type="ECO:0000256" key="1">
    <source>
        <dbReference type="ARBA" id="ARBA00004127"/>
    </source>
</evidence>
<dbReference type="PANTHER" id="PTHR39535:SF2">
    <property type="entry name" value="HTTM DOMAIN-CONTAINING PROTEIN"/>
    <property type="match status" value="1"/>
</dbReference>
<evidence type="ECO:0000313" key="7">
    <source>
        <dbReference type="EMBL" id="MEG3439573.1"/>
    </source>
</evidence>
<feature type="transmembrane region" description="Helical" evidence="5">
    <location>
        <begin position="221"/>
        <end position="242"/>
    </location>
</feature>
<dbReference type="InterPro" id="IPR052964">
    <property type="entry name" value="Sporulation_signal_mat"/>
</dbReference>
<protein>
    <recommendedName>
        <fullName evidence="6">HTTM-like domain-containing protein</fullName>
    </recommendedName>
</protein>
<sequence>MGKSLQERLEEILGFDLRSLGLFRICLALVVLVDLFARFRLLVPHYTDAGVLPLSSLPKVLASPYYWSIFAFSGSAIVQGILFLIAIGFAFLLLIGYKTRFATIVTWAMITSLHHRNPILIFAADEVLRAILFWSMFLPLGATYSVESALNTNPNPLPKRILSGATFAFMVQICFIYIWSAAFKTKSETWWPDGTAVYYALSYDQYGTALAGFLRSLPLEFLKLLTFTALWFEWLGPLMIFIPFRNSLFKCVAIVSFILLHVGFGLCFHLGIFPFLSITHWLALIPSPVWDTIDRRLQTPERQGLRINYDRDCGFCKKVVYLLRTFLILPRTPVLIAQDNPSIYEDMLAKNSWVIEDWQGKRYFKWEGIAYVVSLSPIFGFLAPILRLPPLMAIGTRIYEWIASHRRFMGNFTKPFQFRPLVVRSFLPLNILALVLLLFTSVWNLRSFVRQSVERRDLDSPMISSLHKLLTRRTFNQLDILARITRLDQYWTIFAPSPPLDDSWYVAVAKLADGTEIDLFRFGNPVSWEKPTDAERNRLYPTMQWRQYFITLDRAIGRSVYPEFGAYLIRDWNSHHDSARQIKALDLYIMRERTVPPGEKQTVEKELLWKQGSVN</sequence>
<evidence type="ECO:0000256" key="5">
    <source>
        <dbReference type="SAM" id="Phobius"/>
    </source>
</evidence>
<organism evidence="7 8">
    <name type="scientific">Pannus brasiliensis CCIBt3594</name>
    <dbReference type="NCBI Taxonomy" id="1427578"/>
    <lineage>
        <taxon>Bacteria</taxon>
        <taxon>Bacillati</taxon>
        <taxon>Cyanobacteriota</taxon>
        <taxon>Cyanophyceae</taxon>
        <taxon>Oscillatoriophycideae</taxon>
        <taxon>Chroococcales</taxon>
        <taxon>Microcystaceae</taxon>
        <taxon>Pannus</taxon>
    </lineage>
</organism>
<evidence type="ECO:0000256" key="2">
    <source>
        <dbReference type="ARBA" id="ARBA00022692"/>
    </source>
</evidence>
<feature type="transmembrane region" description="Helical" evidence="5">
    <location>
        <begin position="65"/>
        <end position="97"/>
    </location>
</feature>
<keyword evidence="2 5" id="KW-0812">Transmembrane</keyword>
<feature type="transmembrane region" description="Helical" evidence="5">
    <location>
        <begin position="21"/>
        <end position="39"/>
    </location>
</feature>
<evidence type="ECO:0000259" key="6">
    <source>
        <dbReference type="SMART" id="SM00752"/>
    </source>
</evidence>
<accession>A0AAW9QR98</accession>
<evidence type="ECO:0000256" key="4">
    <source>
        <dbReference type="ARBA" id="ARBA00023136"/>
    </source>
</evidence>
<feature type="transmembrane region" description="Helical" evidence="5">
    <location>
        <begin position="161"/>
        <end position="179"/>
    </location>
</feature>
<reference evidence="7 8" key="1">
    <citation type="submission" date="2024-01" db="EMBL/GenBank/DDBJ databases">
        <title>Genomic insights into the taxonomy and metabolism of the cyanobacterium Pannus brasiliensis CCIBt3594.</title>
        <authorList>
            <person name="Machado M."/>
            <person name="Botero N.B."/>
            <person name="Andreote A.P.D."/>
            <person name="Feitosa A.M.T."/>
            <person name="Popin R."/>
            <person name="Sivonen K."/>
            <person name="Fiore M.F."/>
        </authorList>
    </citation>
    <scope>NUCLEOTIDE SEQUENCE [LARGE SCALE GENOMIC DNA]</scope>
    <source>
        <strain evidence="7 8">CCIBt3594</strain>
    </source>
</reference>
<evidence type="ECO:0000313" key="8">
    <source>
        <dbReference type="Proteomes" id="UP001328733"/>
    </source>
</evidence>
<comment type="caution">
    <text evidence="7">The sequence shown here is derived from an EMBL/GenBank/DDBJ whole genome shotgun (WGS) entry which is preliminary data.</text>
</comment>
<proteinExistence type="predicted"/>